<dbReference type="Gene3D" id="3.40.50.880">
    <property type="match status" value="1"/>
</dbReference>
<feature type="domain" description="Beta-galactosidase trimerisation" evidence="2">
    <location>
        <begin position="397"/>
        <end position="470"/>
    </location>
</feature>
<evidence type="ECO:0000259" key="2">
    <source>
        <dbReference type="Pfam" id="PF08532"/>
    </source>
</evidence>
<protein>
    <submittedName>
        <fullName evidence="3">Beta-galactosidase-like protein</fullName>
    </submittedName>
</protein>
<dbReference type="InterPro" id="IPR028212">
    <property type="entry name" value="GHL6"/>
</dbReference>
<reference evidence="3 4" key="1">
    <citation type="submission" date="2018-03" db="EMBL/GenBank/DDBJ databases">
        <title>Genomic Encyclopedia of Archaeal and Bacterial Type Strains, Phase II (KMG-II): from individual species to whole genera.</title>
        <authorList>
            <person name="Goeker M."/>
        </authorList>
    </citation>
    <scope>NUCLEOTIDE SEQUENCE [LARGE SCALE GENOMIC DNA]</scope>
    <source>
        <strain evidence="3 4">DSM 45601</strain>
    </source>
</reference>
<dbReference type="GO" id="GO:0004565">
    <property type="term" value="F:beta-galactosidase activity"/>
    <property type="evidence" value="ECO:0007669"/>
    <property type="project" value="InterPro"/>
</dbReference>
<dbReference type="InterPro" id="IPR013738">
    <property type="entry name" value="Beta_galactosidase_Trimer"/>
</dbReference>
<dbReference type="OrthoDB" id="7536405at2"/>
<feature type="region of interest" description="Disordered" evidence="1">
    <location>
        <begin position="1"/>
        <end position="20"/>
    </location>
</feature>
<keyword evidence="4" id="KW-1185">Reference proteome</keyword>
<feature type="compositionally biased region" description="Basic and acidic residues" evidence="1">
    <location>
        <begin position="1"/>
        <end position="10"/>
    </location>
</feature>
<dbReference type="AlphaFoldDB" id="A0A2T0PYK0"/>
<dbReference type="Pfam" id="PF14871">
    <property type="entry name" value="GHL6"/>
    <property type="match status" value="1"/>
</dbReference>
<dbReference type="InterPro" id="IPR029062">
    <property type="entry name" value="Class_I_gatase-like"/>
</dbReference>
<dbReference type="GO" id="GO:0005975">
    <property type="term" value="P:carbohydrate metabolic process"/>
    <property type="evidence" value="ECO:0007669"/>
    <property type="project" value="InterPro"/>
</dbReference>
<gene>
    <name evidence="3" type="ORF">CLV72_107144</name>
</gene>
<comment type="caution">
    <text evidence="3">The sequence shown here is derived from an EMBL/GenBank/DDBJ whole genome shotgun (WGS) entry which is preliminary data.</text>
</comment>
<sequence length="709" mass="78081">MAQGATEKRPTATASVPRTSDWHLGATRWTQLTLTENDPGRFDPGFWIEVMRESRSNAACISAGGYIAFYPTDVPYHYRSAHLGDTDPFGALVDGARGLGMHVMARVDPHAVHADAARAHPEWLARTADGKPVEHWGYPGIWLTCPFGPYNREFITEVAREIVTRYDVDAVFANRWQGHGISYSEAALRGFRDETGFDLPRREGDAADPAWRAYVLWRRRRLSELVSLWDQAVRDIRPHARFIPNLGSIAARDLDRTMLARHFPFFLIDKQGRSGVEAPWSAGRNGKRSRAVFRDRPVGLITSIGPEHHQHRWKDSVSPGAETTMWIVDGFAQGAFPWFTKFNGMVPDRRWVRPVADAFALHERLEPELAARRITAEVALLETGGSEPSGGGARAHEDGFYHALVEARIPFEIVAEQNLTAEELDRFRVLVLPNAERLSTAQCRTIQDFAESGGGVVAAHRSSLDDEYGTPRANFGLAEVFGADLSMPVRGPVKNNYIALTGEHPVAGGFGGAERIIGGTELIDVTARPGTEVPFRFVPDYPDLPMEEVYPRAEPSSPAVVARELPGGGRSVYVPFNLGSLFWEALQPDHGTLIADSVRWALGGPERVRVRGRGLVDLAVWENSESVAVLIVNLTNPMALKGPMREIIPLPEQEVSVALPEGAVGARARLLVAGAEVPVGVRDGRAELTVGGAELMEAVRLSWIRDERP</sequence>
<accession>A0A2T0PYK0</accession>
<evidence type="ECO:0000313" key="4">
    <source>
        <dbReference type="Proteomes" id="UP000237846"/>
    </source>
</evidence>
<dbReference type="CDD" id="cd03143">
    <property type="entry name" value="A4_beta-galactosidase_middle_domain"/>
    <property type="match status" value="1"/>
</dbReference>
<dbReference type="InterPro" id="IPR052177">
    <property type="entry name" value="Divisome_Glycosyl_Hydrolase"/>
</dbReference>
<dbReference type="InterPro" id="IPR017853">
    <property type="entry name" value="GH"/>
</dbReference>
<dbReference type="Proteomes" id="UP000237846">
    <property type="component" value="Unassembled WGS sequence"/>
</dbReference>
<dbReference type="PANTHER" id="PTHR43405">
    <property type="entry name" value="GLYCOSYL HYDROLASE DIGH"/>
    <property type="match status" value="1"/>
</dbReference>
<dbReference type="SUPFAM" id="SSF51445">
    <property type="entry name" value="(Trans)glycosidases"/>
    <property type="match status" value="1"/>
</dbReference>
<dbReference type="PANTHER" id="PTHR43405:SF1">
    <property type="entry name" value="GLYCOSYL HYDROLASE DIGH"/>
    <property type="match status" value="1"/>
</dbReference>
<name>A0A2T0PYK0_9ACTN</name>
<organism evidence="3 4">
    <name type="scientific">Allonocardiopsis opalescens</name>
    <dbReference type="NCBI Taxonomy" id="1144618"/>
    <lineage>
        <taxon>Bacteria</taxon>
        <taxon>Bacillati</taxon>
        <taxon>Actinomycetota</taxon>
        <taxon>Actinomycetes</taxon>
        <taxon>Streptosporangiales</taxon>
        <taxon>Allonocardiopsis</taxon>
    </lineage>
</organism>
<dbReference type="SUPFAM" id="SSF52317">
    <property type="entry name" value="Class I glutamine amidotransferase-like"/>
    <property type="match status" value="1"/>
</dbReference>
<dbReference type="Gene3D" id="3.20.20.80">
    <property type="entry name" value="Glycosidases"/>
    <property type="match status" value="1"/>
</dbReference>
<evidence type="ECO:0000256" key="1">
    <source>
        <dbReference type="SAM" id="MobiDB-lite"/>
    </source>
</evidence>
<dbReference type="EMBL" id="PVZC01000007">
    <property type="protein sequence ID" value="PRX96621.1"/>
    <property type="molecule type" value="Genomic_DNA"/>
</dbReference>
<proteinExistence type="predicted"/>
<dbReference type="Pfam" id="PF08532">
    <property type="entry name" value="Glyco_hydro_42M"/>
    <property type="match status" value="1"/>
</dbReference>
<evidence type="ECO:0000313" key="3">
    <source>
        <dbReference type="EMBL" id="PRX96621.1"/>
    </source>
</evidence>